<dbReference type="AlphaFoldDB" id="A0A0L0MKF7"/>
<dbReference type="InterPro" id="IPR012678">
    <property type="entry name" value="Ribosomal_uL23/eL15/eS24_sf"/>
</dbReference>
<evidence type="ECO:0000256" key="3">
    <source>
        <dbReference type="ARBA" id="ARBA00022884"/>
    </source>
</evidence>
<dbReference type="Proteomes" id="UP000037086">
    <property type="component" value="Unassembled WGS sequence"/>
</dbReference>
<dbReference type="Gene3D" id="3.30.70.330">
    <property type="match status" value="1"/>
</dbReference>
<sequence length="98" mass="11445">MKLKFYDLLKSPLITENTNKQMEIHNKYTFKVAKSANKIELKKAMEYIFNVKVISVNTLNVLPKFQRKGKYSGYTSAYKKAIFKLVPGQRIDSMFNDN</sequence>
<evidence type="ECO:0000256" key="1">
    <source>
        <dbReference type="ARBA" id="ARBA00006700"/>
    </source>
</evidence>
<dbReference type="GO" id="GO:1990904">
    <property type="term" value="C:ribonucleoprotein complex"/>
    <property type="evidence" value="ECO:0007669"/>
    <property type="project" value="UniProtKB-KW"/>
</dbReference>
<dbReference type="InterPro" id="IPR013025">
    <property type="entry name" value="Ribosomal_uL23-like"/>
</dbReference>
<keyword evidence="5 6" id="KW-0687">Ribonucleoprotein</keyword>
<keyword evidence="2 6" id="KW-0699">rRNA-binding</keyword>
<protein>
    <recommendedName>
        <fullName evidence="6">Large ribosomal subunit protein uL23</fullName>
    </recommendedName>
</protein>
<keyword evidence="8" id="KW-1185">Reference proteome</keyword>
<dbReference type="GO" id="GO:0019843">
    <property type="term" value="F:rRNA binding"/>
    <property type="evidence" value="ECO:0007669"/>
    <property type="project" value="UniProtKB-UniRule"/>
</dbReference>
<dbReference type="EMBL" id="JPSQ01000002">
    <property type="protein sequence ID" value="KND62790.1"/>
    <property type="molecule type" value="Genomic_DNA"/>
</dbReference>
<comment type="subunit">
    <text evidence="6">Part of the 50S ribosomal subunit. Contacts protein L29, and trigger factor when it is bound to the ribosome.</text>
</comment>
<dbReference type="FunFam" id="3.30.70.330:FF:000001">
    <property type="entry name" value="50S ribosomal protein L23"/>
    <property type="match status" value="1"/>
</dbReference>
<dbReference type="PATRIC" id="fig|198422.3.peg.88"/>
<dbReference type="GO" id="GO:0003735">
    <property type="term" value="F:structural constituent of ribosome"/>
    <property type="evidence" value="ECO:0007669"/>
    <property type="project" value="InterPro"/>
</dbReference>
<dbReference type="HAMAP" id="MF_01369_B">
    <property type="entry name" value="Ribosomal_uL23_B"/>
    <property type="match status" value="1"/>
</dbReference>
<evidence type="ECO:0000256" key="5">
    <source>
        <dbReference type="ARBA" id="ARBA00023274"/>
    </source>
</evidence>
<dbReference type="SUPFAM" id="SSF54189">
    <property type="entry name" value="Ribosomal proteins S24e, L23 and L15e"/>
    <property type="match status" value="1"/>
</dbReference>
<reference evidence="7 8" key="1">
    <citation type="journal article" date="2015" name="BMC Microbiol.">
        <title>'Candidatus Phytoplasma phoenicium' associated with almond witches'-broom disease: from draft genome to genetic diversity among strain populations.</title>
        <authorList>
            <person name="Quaglino F."/>
            <person name="Kube M."/>
            <person name="Jawhari M."/>
            <person name="Abou-Jawdah Y."/>
            <person name="Siewert C."/>
            <person name="Choueiri E."/>
            <person name="Sobh H."/>
            <person name="Casati P."/>
            <person name="Tedeschi R."/>
            <person name="Molino Lova M."/>
            <person name="Alma A."/>
            <person name="Bianco P.A."/>
        </authorList>
    </citation>
    <scope>NUCLEOTIDE SEQUENCE [LARGE SCALE GENOMIC DNA]</scope>
    <source>
        <strain evidence="7 8">SA213</strain>
    </source>
</reference>
<gene>
    <name evidence="6 7" type="primary">rplW</name>
    <name evidence="7" type="ORF">AlmWB_00440</name>
</gene>
<accession>A0A0L0MKF7</accession>
<dbReference type="GO" id="GO:0006412">
    <property type="term" value="P:translation"/>
    <property type="evidence" value="ECO:0007669"/>
    <property type="project" value="UniProtKB-UniRule"/>
</dbReference>
<dbReference type="GO" id="GO:0005840">
    <property type="term" value="C:ribosome"/>
    <property type="evidence" value="ECO:0007669"/>
    <property type="project" value="UniProtKB-KW"/>
</dbReference>
<comment type="function">
    <text evidence="6">One of the early assembly proteins it binds 23S rRNA. One of the proteins that surrounds the polypeptide exit tunnel on the outside of the ribosome. Forms the main docking site for trigger factor binding to the ribosome.</text>
</comment>
<evidence type="ECO:0000256" key="2">
    <source>
        <dbReference type="ARBA" id="ARBA00022730"/>
    </source>
</evidence>
<evidence type="ECO:0000256" key="4">
    <source>
        <dbReference type="ARBA" id="ARBA00022980"/>
    </source>
</evidence>
<dbReference type="RefSeq" id="WP_050336973.1">
    <property type="nucleotide sequence ID" value="NZ_JPSQ01000002.1"/>
</dbReference>
<dbReference type="OrthoDB" id="9793353at2"/>
<keyword evidence="3 6" id="KW-0694">RNA-binding</keyword>
<proteinExistence type="inferred from homology"/>
<dbReference type="NCBIfam" id="NF004363">
    <property type="entry name" value="PRK05738.2-4"/>
    <property type="match status" value="1"/>
</dbReference>
<comment type="caution">
    <text evidence="7">The sequence shown here is derived from an EMBL/GenBank/DDBJ whole genome shotgun (WGS) entry which is preliminary data.</text>
</comment>
<evidence type="ECO:0000256" key="6">
    <source>
        <dbReference type="HAMAP-Rule" id="MF_01369"/>
    </source>
</evidence>
<dbReference type="PANTHER" id="PTHR11620">
    <property type="entry name" value="60S RIBOSOMAL PROTEIN L23A"/>
    <property type="match status" value="1"/>
</dbReference>
<dbReference type="Pfam" id="PF00276">
    <property type="entry name" value="Ribosomal_L23"/>
    <property type="match status" value="1"/>
</dbReference>
<dbReference type="InterPro" id="IPR012677">
    <property type="entry name" value="Nucleotide-bd_a/b_plait_sf"/>
</dbReference>
<organism evidence="7 8">
    <name type="scientific">Candidatus Phytoplasma phoenicium</name>
    <dbReference type="NCBI Taxonomy" id="198422"/>
    <lineage>
        <taxon>Bacteria</taxon>
        <taxon>Bacillati</taxon>
        <taxon>Mycoplasmatota</taxon>
        <taxon>Mollicutes</taxon>
        <taxon>Acholeplasmatales</taxon>
        <taxon>Acholeplasmataceae</taxon>
        <taxon>Candidatus Phytoplasma</taxon>
        <taxon>16SrIX (Pigeon pea witches'-broom group)</taxon>
    </lineage>
</organism>
<evidence type="ECO:0000313" key="7">
    <source>
        <dbReference type="EMBL" id="KND62790.1"/>
    </source>
</evidence>
<keyword evidence="4 6" id="KW-0689">Ribosomal protein</keyword>
<evidence type="ECO:0000313" key="8">
    <source>
        <dbReference type="Proteomes" id="UP000037086"/>
    </source>
</evidence>
<comment type="similarity">
    <text evidence="1 6">Belongs to the universal ribosomal protein uL23 family.</text>
</comment>
<name>A0A0L0MKF7_9MOLU</name>